<comment type="caution">
    <text evidence="1">The sequence shown here is derived from an EMBL/GenBank/DDBJ whole genome shotgun (WGS) entry which is preliminary data.</text>
</comment>
<dbReference type="AlphaFoldDB" id="A0A8X6SG95"/>
<reference evidence="1" key="1">
    <citation type="submission" date="2020-08" db="EMBL/GenBank/DDBJ databases">
        <title>Multicomponent nature underlies the extraordinary mechanical properties of spider dragline silk.</title>
        <authorList>
            <person name="Kono N."/>
            <person name="Nakamura H."/>
            <person name="Mori M."/>
            <person name="Yoshida Y."/>
            <person name="Ohtoshi R."/>
            <person name="Malay A.D."/>
            <person name="Moran D.A.P."/>
            <person name="Tomita M."/>
            <person name="Numata K."/>
            <person name="Arakawa K."/>
        </authorList>
    </citation>
    <scope>NUCLEOTIDE SEQUENCE</scope>
</reference>
<dbReference type="EMBL" id="BMAU01021278">
    <property type="protein sequence ID" value="GFY07866.1"/>
    <property type="molecule type" value="Genomic_DNA"/>
</dbReference>
<evidence type="ECO:0000313" key="2">
    <source>
        <dbReference type="Proteomes" id="UP000887159"/>
    </source>
</evidence>
<keyword evidence="2" id="KW-1185">Reference proteome</keyword>
<sequence length="101" mass="11429">MSFEMVFFHPELPVQVNKQADLPAYLKQLALDRIGDIPIDAVQVFTDGSRDDNYRSGRGIYIKSQDHILRIQRRNPDGCSVFRSELIIIDEVLGSLASPPN</sequence>
<accession>A0A8X6SG95</accession>
<name>A0A8X6SG95_TRICX</name>
<organism evidence="1 2">
    <name type="scientific">Trichonephila clavipes</name>
    <name type="common">Golden silk orbweaver</name>
    <name type="synonym">Nephila clavipes</name>
    <dbReference type="NCBI Taxonomy" id="2585209"/>
    <lineage>
        <taxon>Eukaryota</taxon>
        <taxon>Metazoa</taxon>
        <taxon>Ecdysozoa</taxon>
        <taxon>Arthropoda</taxon>
        <taxon>Chelicerata</taxon>
        <taxon>Arachnida</taxon>
        <taxon>Araneae</taxon>
        <taxon>Araneomorphae</taxon>
        <taxon>Entelegynae</taxon>
        <taxon>Araneoidea</taxon>
        <taxon>Nephilidae</taxon>
        <taxon>Trichonephila</taxon>
    </lineage>
</organism>
<gene>
    <name evidence="1" type="primary">NCL1_19643</name>
    <name evidence="1" type="ORF">TNCV_4288021</name>
</gene>
<proteinExistence type="predicted"/>
<protein>
    <submittedName>
        <fullName evidence="1">Uncharacterized protein</fullName>
    </submittedName>
</protein>
<dbReference type="Proteomes" id="UP000887159">
    <property type="component" value="Unassembled WGS sequence"/>
</dbReference>
<evidence type="ECO:0000313" key="1">
    <source>
        <dbReference type="EMBL" id="GFY07866.1"/>
    </source>
</evidence>